<proteinExistence type="predicted"/>
<evidence type="ECO:0000256" key="2">
    <source>
        <dbReference type="ARBA" id="ARBA00023125"/>
    </source>
</evidence>
<comment type="caution">
    <text evidence="6">The sequence shown here is derived from an EMBL/GenBank/DDBJ whole genome shotgun (WGS) entry which is preliminary data.</text>
</comment>
<evidence type="ECO:0000256" key="1">
    <source>
        <dbReference type="ARBA" id="ARBA00023015"/>
    </source>
</evidence>
<dbReference type="AlphaFoldDB" id="A0A7K0DXZ4"/>
<dbReference type="InterPro" id="IPR014757">
    <property type="entry name" value="Tscrpt_reg_IclR_C"/>
</dbReference>
<keyword evidence="3" id="KW-0804">Transcription</keyword>
<name>A0A7K0DXZ4_9NOCA</name>
<dbReference type="Pfam" id="PF01614">
    <property type="entry name" value="IclR_C"/>
    <property type="match status" value="1"/>
</dbReference>
<feature type="domain" description="HTH iclR-type" evidence="4">
    <location>
        <begin position="42"/>
        <end position="103"/>
    </location>
</feature>
<evidence type="ECO:0000256" key="3">
    <source>
        <dbReference type="ARBA" id="ARBA00023163"/>
    </source>
</evidence>
<sequence length="286" mass="30749">MPSRGWRPFAISDIECGAVCEPGSAFRYAAGMEPDLDPKNIVGSIIKGSRLLDLYTTDRRELSLSEFTRESGYNKTTTYRLLQTLVAVGWLVRSANGDYRLGPRLLVLGAIARADLDLRNEALPYMQRLADEFGDTAFLMVPGPHGAVTIETIVGSNPVRVHGLAAGAVLPYHVAAGPVVLAAFSPEIEAAALAGERRRFTDHSTTEHDALRAKFAEVREQGYAFSAEDYIDDVCAVAAPVLGPDGYALASLSVGGPTNRFAEGLRERAVARVVEFAADLSAHLNS</sequence>
<dbReference type="GO" id="GO:0003677">
    <property type="term" value="F:DNA binding"/>
    <property type="evidence" value="ECO:0007669"/>
    <property type="project" value="UniProtKB-KW"/>
</dbReference>
<gene>
    <name evidence="6" type="ORF">NRB56_60090</name>
</gene>
<feature type="domain" description="IclR-ED" evidence="5">
    <location>
        <begin position="104"/>
        <end position="286"/>
    </location>
</feature>
<dbReference type="Proteomes" id="UP000431401">
    <property type="component" value="Unassembled WGS sequence"/>
</dbReference>
<dbReference type="SUPFAM" id="SSF55781">
    <property type="entry name" value="GAF domain-like"/>
    <property type="match status" value="1"/>
</dbReference>
<evidence type="ECO:0000313" key="7">
    <source>
        <dbReference type="Proteomes" id="UP000431401"/>
    </source>
</evidence>
<keyword evidence="2" id="KW-0238">DNA-binding</keyword>
<evidence type="ECO:0000259" key="4">
    <source>
        <dbReference type="PROSITE" id="PS51077"/>
    </source>
</evidence>
<evidence type="ECO:0008006" key="8">
    <source>
        <dbReference type="Google" id="ProtNLM"/>
    </source>
</evidence>
<dbReference type="PANTHER" id="PTHR30136">
    <property type="entry name" value="HELIX-TURN-HELIX TRANSCRIPTIONAL REGULATOR, ICLR FAMILY"/>
    <property type="match status" value="1"/>
</dbReference>
<dbReference type="InterPro" id="IPR050707">
    <property type="entry name" value="HTH_MetabolicPath_Reg"/>
</dbReference>
<reference evidence="6 7" key="1">
    <citation type="submission" date="2019-10" db="EMBL/GenBank/DDBJ databases">
        <title>Nocardia macrotermitis sp. nov. and Nocardia aurantia sp. nov., isolated from the gut of fungus growing-termite Macrotermes natalensis.</title>
        <authorList>
            <person name="Benndorf R."/>
            <person name="Schwitalla J."/>
            <person name="Martin K."/>
            <person name="De Beer W."/>
            <person name="Kaster A.-K."/>
            <person name="Vollmers J."/>
            <person name="Poulsen M."/>
            <person name="Beemelmanns C."/>
        </authorList>
    </citation>
    <scope>NUCLEOTIDE SEQUENCE [LARGE SCALE GENOMIC DNA]</scope>
    <source>
        <strain evidence="6 7">RB56</strain>
    </source>
</reference>
<keyword evidence="7" id="KW-1185">Reference proteome</keyword>
<dbReference type="Gene3D" id="1.10.10.10">
    <property type="entry name" value="Winged helix-like DNA-binding domain superfamily/Winged helix DNA-binding domain"/>
    <property type="match status" value="1"/>
</dbReference>
<dbReference type="PANTHER" id="PTHR30136:SF35">
    <property type="entry name" value="HTH-TYPE TRANSCRIPTIONAL REGULATOR RV1719"/>
    <property type="match status" value="1"/>
</dbReference>
<dbReference type="EMBL" id="WEGI01000014">
    <property type="protein sequence ID" value="MQY30407.1"/>
    <property type="molecule type" value="Genomic_DNA"/>
</dbReference>
<evidence type="ECO:0000313" key="6">
    <source>
        <dbReference type="EMBL" id="MQY30407.1"/>
    </source>
</evidence>
<evidence type="ECO:0000259" key="5">
    <source>
        <dbReference type="PROSITE" id="PS51078"/>
    </source>
</evidence>
<protein>
    <recommendedName>
        <fullName evidence="8">IclR family transcriptional regulator</fullName>
    </recommendedName>
</protein>
<dbReference type="InterPro" id="IPR036388">
    <property type="entry name" value="WH-like_DNA-bd_sf"/>
</dbReference>
<dbReference type="PROSITE" id="PS51077">
    <property type="entry name" value="HTH_ICLR"/>
    <property type="match status" value="1"/>
</dbReference>
<dbReference type="Pfam" id="PF09339">
    <property type="entry name" value="HTH_IclR"/>
    <property type="match status" value="1"/>
</dbReference>
<dbReference type="SUPFAM" id="SSF46785">
    <property type="entry name" value="Winged helix' DNA-binding domain"/>
    <property type="match status" value="1"/>
</dbReference>
<organism evidence="6 7">
    <name type="scientific">Nocardia aurantia</name>
    <dbReference type="NCBI Taxonomy" id="2585199"/>
    <lineage>
        <taxon>Bacteria</taxon>
        <taxon>Bacillati</taxon>
        <taxon>Actinomycetota</taxon>
        <taxon>Actinomycetes</taxon>
        <taxon>Mycobacteriales</taxon>
        <taxon>Nocardiaceae</taxon>
        <taxon>Nocardia</taxon>
    </lineage>
</organism>
<keyword evidence="1" id="KW-0805">Transcription regulation</keyword>
<dbReference type="InterPro" id="IPR005471">
    <property type="entry name" value="Tscrpt_reg_IclR_N"/>
</dbReference>
<dbReference type="GO" id="GO:0045892">
    <property type="term" value="P:negative regulation of DNA-templated transcription"/>
    <property type="evidence" value="ECO:0007669"/>
    <property type="project" value="TreeGrafter"/>
</dbReference>
<dbReference type="Gene3D" id="3.30.450.40">
    <property type="match status" value="1"/>
</dbReference>
<dbReference type="SMART" id="SM00346">
    <property type="entry name" value="HTH_ICLR"/>
    <property type="match status" value="1"/>
</dbReference>
<dbReference type="PROSITE" id="PS51078">
    <property type="entry name" value="ICLR_ED"/>
    <property type="match status" value="1"/>
</dbReference>
<dbReference type="GO" id="GO:0003700">
    <property type="term" value="F:DNA-binding transcription factor activity"/>
    <property type="evidence" value="ECO:0007669"/>
    <property type="project" value="TreeGrafter"/>
</dbReference>
<dbReference type="InterPro" id="IPR029016">
    <property type="entry name" value="GAF-like_dom_sf"/>
</dbReference>
<dbReference type="InterPro" id="IPR036390">
    <property type="entry name" value="WH_DNA-bd_sf"/>
</dbReference>
<accession>A0A7K0DXZ4</accession>